<proteinExistence type="predicted"/>
<dbReference type="OrthoDB" id="5340558at2759"/>
<keyword evidence="3" id="KW-1185">Reference proteome</keyword>
<dbReference type="AlphaFoldDB" id="A0A2T3AU11"/>
<dbReference type="GeneID" id="36571874"/>
<sequence>MASLPQMQALTLDQLSDDILQRILDLAMARDSPFYIDDPRPGLDRSTYIKWSHPALESSTGAKDPNYTGCKGGSPQHHRTLQPVHRMDWIAINSTSRRIRTLGKVSFFRVKTFAMHQDLPARLQRNDPNGIKGMMPHDQALALSCIRDIVILNPRQSSPTTFPALPRMLAVFPCLYRCTLLFGFTIHTGYKYDGDYKGEADDVEWITAAFALGGPVPLKMQEHMAGIGMPRDFRLEEAMGPGSNWRDHRNLMETNIYPTLRVKSELLRAKEERERSTASQVVS</sequence>
<name>A0A2T3AU11_AMORE</name>
<feature type="region of interest" description="Disordered" evidence="1">
    <location>
        <begin position="56"/>
        <end position="78"/>
    </location>
</feature>
<protein>
    <submittedName>
        <fullName evidence="2">Uncharacterized protein</fullName>
    </submittedName>
</protein>
<evidence type="ECO:0000256" key="1">
    <source>
        <dbReference type="SAM" id="MobiDB-lite"/>
    </source>
</evidence>
<accession>A0A2T3AU11</accession>
<gene>
    <name evidence="2" type="ORF">M430DRAFT_181099</name>
</gene>
<reference evidence="2 3" key="1">
    <citation type="journal article" date="2018" name="New Phytol.">
        <title>Comparative genomics and transcriptomics depict ericoid mycorrhizal fungi as versatile saprotrophs and plant mutualists.</title>
        <authorList>
            <person name="Martino E."/>
            <person name="Morin E."/>
            <person name="Grelet G.A."/>
            <person name="Kuo A."/>
            <person name="Kohler A."/>
            <person name="Daghino S."/>
            <person name="Barry K.W."/>
            <person name="Cichocki N."/>
            <person name="Clum A."/>
            <person name="Dockter R.B."/>
            <person name="Hainaut M."/>
            <person name="Kuo R.C."/>
            <person name="LaButti K."/>
            <person name="Lindahl B.D."/>
            <person name="Lindquist E.A."/>
            <person name="Lipzen A."/>
            <person name="Khouja H.R."/>
            <person name="Magnuson J."/>
            <person name="Murat C."/>
            <person name="Ohm R.A."/>
            <person name="Singer S.W."/>
            <person name="Spatafora J.W."/>
            <person name="Wang M."/>
            <person name="Veneault-Fourrey C."/>
            <person name="Henrissat B."/>
            <person name="Grigoriev I.V."/>
            <person name="Martin F.M."/>
            <person name="Perotto S."/>
        </authorList>
    </citation>
    <scope>NUCLEOTIDE SEQUENCE [LARGE SCALE GENOMIC DNA]</scope>
    <source>
        <strain evidence="2 3">ATCC 22711</strain>
    </source>
</reference>
<evidence type="ECO:0000313" key="2">
    <source>
        <dbReference type="EMBL" id="PSS10979.1"/>
    </source>
</evidence>
<evidence type="ECO:0000313" key="3">
    <source>
        <dbReference type="Proteomes" id="UP000241818"/>
    </source>
</evidence>
<dbReference type="Proteomes" id="UP000241818">
    <property type="component" value="Unassembled WGS sequence"/>
</dbReference>
<dbReference type="EMBL" id="KZ679016">
    <property type="protein sequence ID" value="PSS10979.1"/>
    <property type="molecule type" value="Genomic_DNA"/>
</dbReference>
<dbReference type="RefSeq" id="XP_024718158.1">
    <property type="nucleotide sequence ID" value="XM_024863793.1"/>
</dbReference>
<organism evidence="2 3">
    <name type="scientific">Amorphotheca resinae ATCC 22711</name>
    <dbReference type="NCBI Taxonomy" id="857342"/>
    <lineage>
        <taxon>Eukaryota</taxon>
        <taxon>Fungi</taxon>
        <taxon>Dikarya</taxon>
        <taxon>Ascomycota</taxon>
        <taxon>Pezizomycotina</taxon>
        <taxon>Leotiomycetes</taxon>
        <taxon>Helotiales</taxon>
        <taxon>Amorphothecaceae</taxon>
        <taxon>Amorphotheca</taxon>
    </lineage>
</organism>
<dbReference type="InParanoid" id="A0A2T3AU11"/>